<dbReference type="PROSITE" id="PS50297">
    <property type="entry name" value="ANK_REP_REGION"/>
    <property type="match status" value="1"/>
</dbReference>
<reference evidence="5 6" key="1">
    <citation type="journal article" date="2023" name="Commun. Biol.">
        <title>Genome analysis of Parmales, the sister group of diatoms, reveals the evolutionary specialization of diatoms from phago-mixotrophs to photoautotrophs.</title>
        <authorList>
            <person name="Ban H."/>
            <person name="Sato S."/>
            <person name="Yoshikawa S."/>
            <person name="Yamada K."/>
            <person name="Nakamura Y."/>
            <person name="Ichinomiya M."/>
            <person name="Sato N."/>
            <person name="Blanc-Mathieu R."/>
            <person name="Endo H."/>
            <person name="Kuwata A."/>
            <person name="Ogata H."/>
        </authorList>
    </citation>
    <scope>NUCLEOTIDE SEQUENCE [LARGE SCALE GENOMIC DNA]</scope>
</reference>
<evidence type="ECO:0000256" key="4">
    <source>
        <dbReference type="SAM" id="MobiDB-lite"/>
    </source>
</evidence>
<keyword evidence="6" id="KW-1185">Reference proteome</keyword>
<comment type="caution">
    <text evidence="5">The sequence shown here is derived from an EMBL/GenBank/DDBJ whole genome shotgun (WGS) entry which is preliminary data.</text>
</comment>
<evidence type="ECO:0000313" key="6">
    <source>
        <dbReference type="Proteomes" id="UP001165060"/>
    </source>
</evidence>
<dbReference type="Pfam" id="PF12796">
    <property type="entry name" value="Ank_2"/>
    <property type="match status" value="1"/>
</dbReference>
<dbReference type="Gene3D" id="1.25.40.20">
    <property type="entry name" value="Ankyrin repeat-containing domain"/>
    <property type="match status" value="2"/>
</dbReference>
<proteinExistence type="predicted"/>
<keyword evidence="1" id="KW-0677">Repeat</keyword>
<evidence type="ECO:0000256" key="2">
    <source>
        <dbReference type="ARBA" id="ARBA00023043"/>
    </source>
</evidence>
<evidence type="ECO:0000256" key="1">
    <source>
        <dbReference type="ARBA" id="ARBA00022737"/>
    </source>
</evidence>
<evidence type="ECO:0000256" key="3">
    <source>
        <dbReference type="PROSITE-ProRule" id="PRU00023"/>
    </source>
</evidence>
<dbReference type="PROSITE" id="PS50088">
    <property type="entry name" value="ANK_REPEAT"/>
    <property type="match status" value="2"/>
</dbReference>
<keyword evidence="2 3" id="KW-0040">ANK repeat</keyword>
<feature type="repeat" description="ANK" evidence="3">
    <location>
        <begin position="78"/>
        <end position="112"/>
    </location>
</feature>
<feature type="region of interest" description="Disordered" evidence="4">
    <location>
        <begin position="161"/>
        <end position="181"/>
    </location>
</feature>
<dbReference type="Proteomes" id="UP001165060">
    <property type="component" value="Unassembled WGS sequence"/>
</dbReference>
<dbReference type="InterPro" id="IPR002110">
    <property type="entry name" value="Ankyrin_rpt"/>
</dbReference>
<feature type="compositionally biased region" description="Basic and acidic residues" evidence="4">
    <location>
        <begin position="255"/>
        <end position="271"/>
    </location>
</feature>
<evidence type="ECO:0000313" key="5">
    <source>
        <dbReference type="EMBL" id="GMI37434.1"/>
    </source>
</evidence>
<accession>A0ABQ6N1U0</accession>
<dbReference type="SMART" id="SM00248">
    <property type="entry name" value="ANK"/>
    <property type="match status" value="3"/>
</dbReference>
<dbReference type="SUPFAM" id="SSF48403">
    <property type="entry name" value="Ankyrin repeat"/>
    <property type="match status" value="1"/>
</dbReference>
<feature type="repeat" description="ANK" evidence="3">
    <location>
        <begin position="34"/>
        <end position="66"/>
    </location>
</feature>
<name>A0ABQ6N1U0_9STRA</name>
<dbReference type="PANTHER" id="PTHR24171">
    <property type="entry name" value="ANKYRIN REPEAT DOMAIN-CONTAINING PROTEIN 39-RELATED"/>
    <property type="match status" value="1"/>
</dbReference>
<organism evidence="5 6">
    <name type="scientific">Tetraparma gracilis</name>
    <dbReference type="NCBI Taxonomy" id="2962635"/>
    <lineage>
        <taxon>Eukaryota</taxon>
        <taxon>Sar</taxon>
        <taxon>Stramenopiles</taxon>
        <taxon>Ochrophyta</taxon>
        <taxon>Bolidophyceae</taxon>
        <taxon>Parmales</taxon>
        <taxon>Triparmaceae</taxon>
        <taxon>Tetraparma</taxon>
    </lineage>
</organism>
<dbReference type="InterPro" id="IPR036770">
    <property type="entry name" value="Ankyrin_rpt-contain_sf"/>
</dbReference>
<gene>
    <name evidence="5" type="ORF">TeGR_g19</name>
</gene>
<feature type="region of interest" description="Disordered" evidence="4">
    <location>
        <begin position="249"/>
        <end position="280"/>
    </location>
</feature>
<dbReference type="EMBL" id="BRYB01000776">
    <property type="protein sequence ID" value="GMI37434.1"/>
    <property type="molecule type" value="Genomic_DNA"/>
</dbReference>
<sequence length="280" mass="31083">MSGDQLRKFAVMGDVPNLKQLLRGGANPCSKDKDGLTALQYAAWNGHAECVEILVANDRGTDVETGDHESSLDLQSDSGFTALHLSIAGSVPDIAIVRYLVLAGSNLDVADSLGRTPLDLADEVGFKQAIELLEQEPPTPEECDAFYEASKERHLVQQHREHDFSDCPKDEHGNPIVTRDDKLPMPVELTMYEHHIFPFAEKNYKASRQDGAEAIRNLESVLGEACANEERREVLAHNVEHNLRKQGKMNWRRGSVSEKSAEAKKMRESNGRGRRGSVIK</sequence>
<protein>
    <submittedName>
        <fullName evidence="5">Uncharacterized protein</fullName>
    </submittedName>
</protein>